<dbReference type="Pfam" id="PF11086">
    <property type="entry name" value="DUF2878"/>
    <property type="match status" value="1"/>
</dbReference>
<dbReference type="OrthoDB" id="21939at2"/>
<dbReference type="RefSeq" id="WP_011588110.1">
    <property type="nucleotide sequence ID" value="NC_008260.1"/>
</dbReference>
<feature type="transmembrane region" description="Helical" evidence="1">
    <location>
        <begin position="88"/>
        <end position="105"/>
    </location>
</feature>
<dbReference type="STRING" id="393595.ABO_0826"/>
<dbReference type="eggNOG" id="ENOG5032BY3">
    <property type="taxonomic scope" value="Bacteria"/>
</dbReference>
<feature type="transmembrane region" description="Helical" evidence="1">
    <location>
        <begin position="56"/>
        <end position="76"/>
    </location>
</feature>
<dbReference type="KEGG" id="abo:ABO_0826"/>
<dbReference type="Proteomes" id="UP000008871">
    <property type="component" value="Chromosome"/>
</dbReference>
<accession>Q0VRC4</accession>
<dbReference type="AlphaFoldDB" id="Q0VRC4"/>
<dbReference type="InterPro" id="IPR021306">
    <property type="entry name" value="DUF2878"/>
</dbReference>
<organism evidence="2 3">
    <name type="scientific">Alcanivorax borkumensis (strain ATCC 700651 / DSM 11573 / NCIMB 13689 / SK2)</name>
    <dbReference type="NCBI Taxonomy" id="393595"/>
    <lineage>
        <taxon>Bacteria</taxon>
        <taxon>Pseudomonadati</taxon>
        <taxon>Pseudomonadota</taxon>
        <taxon>Gammaproteobacteria</taxon>
        <taxon>Oceanospirillales</taxon>
        <taxon>Alcanivoracaceae</taxon>
        <taxon>Alcanivorax</taxon>
    </lineage>
</organism>
<evidence type="ECO:0000313" key="3">
    <source>
        <dbReference type="Proteomes" id="UP000008871"/>
    </source>
</evidence>
<reference evidence="2 3" key="1">
    <citation type="journal article" date="2006" name="Nat. Biotechnol.">
        <title>Genome sequence of the ubiquitous hydrocarbon-degrading marine bacterium Alcanivorax borkumensis.</title>
        <authorList>
            <person name="Schneiker S."/>
            <person name="Martins dos Santos V.A.P."/>
            <person name="Bartels D."/>
            <person name="Bekel T."/>
            <person name="Brecht M."/>
            <person name="Buhrmester J."/>
            <person name="Chernikova T.N."/>
            <person name="Denaro R."/>
            <person name="Ferrer M."/>
            <person name="Gertler C."/>
            <person name="Goesmann A."/>
            <person name="Golyshina O.V."/>
            <person name="Kaminski F."/>
            <person name="Khachane A.N."/>
            <person name="Lang S."/>
            <person name="Linke B."/>
            <person name="McHardy A.C."/>
            <person name="Meyer F."/>
            <person name="Nechitaylo T."/>
            <person name="Puehler A."/>
            <person name="Regenhardt D."/>
            <person name="Rupp O."/>
            <person name="Sabirova J.S."/>
            <person name="Selbitschka W."/>
            <person name="Yakimov M.M."/>
            <person name="Timmis K.N."/>
            <person name="Vorhoelter F.-J."/>
            <person name="Weidner S."/>
            <person name="Kaiser O."/>
            <person name="Golyshin P.N."/>
        </authorList>
    </citation>
    <scope>NUCLEOTIDE SEQUENCE [LARGE SCALE GENOMIC DNA]</scope>
    <source>
        <strain evidence="3">ATCC 700651 / DSM 11573 / NCIMB 13689 / SK2</strain>
    </source>
</reference>
<keyword evidence="1" id="KW-1133">Transmembrane helix</keyword>
<keyword evidence="1" id="KW-0812">Transmembrane</keyword>
<evidence type="ECO:0000256" key="1">
    <source>
        <dbReference type="SAM" id="Phobius"/>
    </source>
</evidence>
<keyword evidence="1" id="KW-0472">Membrane</keyword>
<proteinExistence type="predicted"/>
<feature type="transmembrane region" description="Helical" evidence="1">
    <location>
        <begin position="117"/>
        <end position="139"/>
    </location>
</feature>
<dbReference type="HOGENOM" id="CLU_110723_1_0_6"/>
<gene>
    <name evidence="2" type="ordered locus">ABO_0826</name>
</gene>
<sequence length="178" mass="19450">MNLPANVVIVNFLAFQLLWPAAVLGASLGWAMLAWCVLLAMLITQVALTGRWRNDGVLVVAGAALCVVMEPLWLLTDVLEYRNWPHRWWAPHWVWALWMGFAVSFRYSLGWLCGRPALAALFGAVGGVFSVTMGMRLGAASAPQGWVLLAVIYAIGWAIAVPILAQVATMTMRGKENA</sequence>
<evidence type="ECO:0008006" key="4">
    <source>
        <dbReference type="Google" id="ProtNLM"/>
    </source>
</evidence>
<name>Q0VRC4_ALCBS</name>
<feature type="transmembrane region" description="Helical" evidence="1">
    <location>
        <begin position="145"/>
        <end position="165"/>
    </location>
</feature>
<evidence type="ECO:0000313" key="2">
    <source>
        <dbReference type="EMBL" id="CAL16274.1"/>
    </source>
</evidence>
<keyword evidence="3" id="KW-1185">Reference proteome</keyword>
<dbReference type="EMBL" id="AM286690">
    <property type="protein sequence ID" value="CAL16274.1"/>
    <property type="molecule type" value="Genomic_DNA"/>
</dbReference>
<protein>
    <recommendedName>
        <fullName evidence="4">DUF2878 domain-containing protein</fullName>
    </recommendedName>
</protein>
<feature type="transmembrane region" description="Helical" evidence="1">
    <location>
        <begin position="17"/>
        <end position="44"/>
    </location>
</feature>